<feature type="domain" description="S1 motif" evidence="4">
    <location>
        <begin position="120"/>
        <end position="186"/>
    </location>
</feature>
<dbReference type="SMART" id="SM00316">
    <property type="entry name" value="S1"/>
    <property type="match status" value="4"/>
</dbReference>
<proteinExistence type="inferred from homology"/>
<dbReference type="GO" id="GO:0003729">
    <property type="term" value="F:mRNA binding"/>
    <property type="evidence" value="ECO:0007669"/>
    <property type="project" value="TreeGrafter"/>
</dbReference>
<evidence type="ECO:0000256" key="3">
    <source>
        <dbReference type="ARBA" id="ARBA00023274"/>
    </source>
</evidence>
<dbReference type="Gene3D" id="2.40.50.140">
    <property type="entry name" value="Nucleic acid-binding proteins"/>
    <property type="match status" value="4"/>
</dbReference>
<dbReference type="PRINTS" id="PR00681">
    <property type="entry name" value="RIBOSOMALS1"/>
</dbReference>
<evidence type="ECO:0000259" key="4">
    <source>
        <dbReference type="PROSITE" id="PS50126"/>
    </source>
</evidence>
<evidence type="ECO:0000256" key="1">
    <source>
        <dbReference type="ARBA" id="ARBA00006767"/>
    </source>
</evidence>
<dbReference type="InterPro" id="IPR035104">
    <property type="entry name" value="Ribosomal_protein_S1-like"/>
</dbReference>
<keyword evidence="3" id="KW-0687">Ribonucleoprotein</keyword>
<reference evidence="5 6" key="1">
    <citation type="journal article" date="2016" name="Nat. Commun.">
        <title>Thousands of microbial genomes shed light on interconnected biogeochemical processes in an aquifer system.</title>
        <authorList>
            <person name="Anantharaman K."/>
            <person name="Brown C.T."/>
            <person name="Hug L.A."/>
            <person name="Sharon I."/>
            <person name="Castelle C.J."/>
            <person name="Probst A.J."/>
            <person name="Thomas B.C."/>
            <person name="Singh A."/>
            <person name="Wilkins M.J."/>
            <person name="Karaoz U."/>
            <person name="Brodie E.L."/>
            <person name="Williams K.H."/>
            <person name="Hubbard S.S."/>
            <person name="Banfield J.F."/>
        </authorList>
    </citation>
    <scope>NUCLEOTIDE SEQUENCE [LARGE SCALE GENOMIC DNA]</scope>
</reference>
<dbReference type="PROSITE" id="PS50126">
    <property type="entry name" value="S1"/>
    <property type="match status" value="4"/>
</dbReference>
<evidence type="ECO:0000313" key="5">
    <source>
        <dbReference type="EMBL" id="OGK67039.1"/>
    </source>
</evidence>
<comment type="caution">
    <text evidence="5">The sequence shown here is derived from an EMBL/GenBank/DDBJ whole genome shotgun (WGS) entry which is preliminary data.</text>
</comment>
<dbReference type="GO" id="GO:0006412">
    <property type="term" value="P:translation"/>
    <property type="evidence" value="ECO:0007669"/>
    <property type="project" value="TreeGrafter"/>
</dbReference>
<dbReference type="SUPFAM" id="SSF50249">
    <property type="entry name" value="Nucleic acid-binding proteins"/>
    <property type="match status" value="4"/>
</dbReference>
<dbReference type="PANTHER" id="PTHR10724:SF7">
    <property type="entry name" value="SMALL RIBOSOMAL SUBUNIT PROTEIN BS1C"/>
    <property type="match status" value="1"/>
</dbReference>
<evidence type="ECO:0000313" key="6">
    <source>
        <dbReference type="Proteomes" id="UP000178450"/>
    </source>
</evidence>
<dbReference type="AlphaFoldDB" id="A0A1F7KGP7"/>
<comment type="similarity">
    <text evidence="1">Belongs to the bacterial ribosomal protein bS1 family.</text>
</comment>
<feature type="domain" description="S1 motif" evidence="4">
    <location>
        <begin position="292"/>
        <end position="355"/>
    </location>
</feature>
<dbReference type="PANTHER" id="PTHR10724">
    <property type="entry name" value="30S RIBOSOMAL PROTEIN S1"/>
    <property type="match status" value="1"/>
</dbReference>
<feature type="domain" description="S1 motif" evidence="4">
    <location>
        <begin position="207"/>
        <end position="275"/>
    </location>
</feature>
<dbReference type="EMBL" id="MGBG01000002">
    <property type="protein sequence ID" value="OGK67039.1"/>
    <property type="molecule type" value="Genomic_DNA"/>
</dbReference>
<keyword evidence="2" id="KW-0689">Ribosomal protein</keyword>
<accession>A0A1F7KGP7</accession>
<sequence length="364" mass="41468">MPKVSATKSKKITLQPSSMEELLKSVGKLPRVRKGDIIDAKIIAISKKEMLFDIGWKTNAILIAPETKELPTFMPYLKIGQTLPIRVINVEARAGFPVVSLQNFFEKGKWQILEECFTKEELIKVSVLGSGKGGLFIEVMGIRGVIPKIQLTQEFLQHPDKLYAKKVEVKILEVDRSKNRLVVSQKAAALGITQKELNKTFKKIKEGQTYKARIIGFSDFGIFCEVEGIEGLIHISEISWKKVADPRQHAKEGDQVDVMVLQKNERDYKLTLSLKRLLKDPWSEIEEKYPKDKEVEGEVIRKEPYGYFIRLEPGIEGLIHNSKVTPESDIKVGKKIKTYVERIDKKHRKMSLVPVSTGKPLLYR</sequence>
<dbReference type="GO" id="GO:0003735">
    <property type="term" value="F:structural constituent of ribosome"/>
    <property type="evidence" value="ECO:0007669"/>
    <property type="project" value="TreeGrafter"/>
</dbReference>
<dbReference type="CDD" id="cd04465">
    <property type="entry name" value="S1_RPS1_repeat_ec2_hs2"/>
    <property type="match status" value="1"/>
</dbReference>
<feature type="domain" description="S1 motif" evidence="4">
    <location>
        <begin position="35"/>
        <end position="102"/>
    </location>
</feature>
<evidence type="ECO:0000256" key="2">
    <source>
        <dbReference type="ARBA" id="ARBA00022980"/>
    </source>
</evidence>
<dbReference type="InterPro" id="IPR050437">
    <property type="entry name" value="Ribos_protein_bS1-like"/>
</dbReference>
<dbReference type="Proteomes" id="UP000178450">
    <property type="component" value="Unassembled WGS sequence"/>
</dbReference>
<dbReference type="InterPro" id="IPR012340">
    <property type="entry name" value="NA-bd_OB-fold"/>
</dbReference>
<dbReference type="Pfam" id="PF00575">
    <property type="entry name" value="S1"/>
    <property type="match status" value="3"/>
</dbReference>
<organism evidence="5 6">
    <name type="scientific">Candidatus Roizmanbacteria bacterium RIFOXYA1_FULL_41_12</name>
    <dbReference type="NCBI Taxonomy" id="1802082"/>
    <lineage>
        <taxon>Bacteria</taxon>
        <taxon>Candidatus Roizmaniibacteriota</taxon>
    </lineage>
</organism>
<protein>
    <recommendedName>
        <fullName evidence="4">S1 motif domain-containing protein</fullName>
    </recommendedName>
</protein>
<dbReference type="InterPro" id="IPR003029">
    <property type="entry name" value="S1_domain"/>
</dbReference>
<gene>
    <name evidence="5" type="ORF">A2209_03225</name>
</gene>
<name>A0A1F7KGP7_9BACT</name>